<sequence length="261" mass="27908">MKVEKRTFVVSGGSSGLGLATVHDLLSQKAYVAILDRSPPPESVLSSPNVKFWKIDITILDEIASAVNSTVEWAVSTAAPLGGVINCAGVGTASKIIDSHGNPHSLDLWDFTLAVNLTGSFNLTRLVLQHLVKVDPEPGTDGERGIVVFVSSAAAYEGQPGQTAYSATKGALRSMTLPMARDLSRYAVRVVTVAPGVFESSMTANFPVKTRKSLENEGLVFPKRFGQPYEFAKTVMWILDCPYVNGETIRLSGAGRLPGKL</sequence>
<dbReference type="OrthoDB" id="1274115at2759"/>
<evidence type="ECO:0000313" key="6">
    <source>
        <dbReference type="Proteomes" id="UP000724874"/>
    </source>
</evidence>
<accession>A0A9P5TPY2</accession>
<proteinExistence type="inferred from homology"/>
<evidence type="ECO:0000256" key="3">
    <source>
        <dbReference type="RuleBase" id="RU000363"/>
    </source>
</evidence>
<organism evidence="5 6">
    <name type="scientific">Gymnopilus junonius</name>
    <name type="common">Spectacular rustgill mushroom</name>
    <name type="synonym">Gymnopilus spectabilis subsp. junonius</name>
    <dbReference type="NCBI Taxonomy" id="109634"/>
    <lineage>
        <taxon>Eukaryota</taxon>
        <taxon>Fungi</taxon>
        <taxon>Dikarya</taxon>
        <taxon>Basidiomycota</taxon>
        <taxon>Agaricomycotina</taxon>
        <taxon>Agaricomycetes</taxon>
        <taxon>Agaricomycetidae</taxon>
        <taxon>Agaricales</taxon>
        <taxon>Agaricineae</taxon>
        <taxon>Hymenogastraceae</taxon>
        <taxon>Gymnopilus</taxon>
    </lineage>
</organism>
<dbReference type="InterPro" id="IPR036291">
    <property type="entry name" value="NAD(P)-bd_dom_sf"/>
</dbReference>
<evidence type="ECO:0000256" key="2">
    <source>
        <dbReference type="ARBA" id="ARBA00023002"/>
    </source>
</evidence>
<dbReference type="InterPro" id="IPR002347">
    <property type="entry name" value="SDR_fam"/>
</dbReference>
<dbReference type="GO" id="GO:0016491">
    <property type="term" value="F:oxidoreductase activity"/>
    <property type="evidence" value="ECO:0007669"/>
    <property type="project" value="UniProtKB-KW"/>
</dbReference>
<protein>
    <submittedName>
        <fullName evidence="5">3-hydroxyacyl-CoA dehydrogenase</fullName>
    </submittedName>
</protein>
<evidence type="ECO:0000259" key="4">
    <source>
        <dbReference type="SMART" id="SM00822"/>
    </source>
</evidence>
<dbReference type="AlphaFoldDB" id="A0A9P5TPY2"/>
<feature type="domain" description="Ketoreductase" evidence="4">
    <location>
        <begin position="6"/>
        <end position="200"/>
    </location>
</feature>
<dbReference type="SMART" id="SM00822">
    <property type="entry name" value="PKS_KR"/>
    <property type="match status" value="1"/>
</dbReference>
<name>A0A9P5TPY2_GYMJU</name>
<dbReference type="Pfam" id="PF00106">
    <property type="entry name" value="adh_short"/>
    <property type="match status" value="1"/>
</dbReference>
<reference evidence="5" key="1">
    <citation type="submission" date="2020-11" db="EMBL/GenBank/DDBJ databases">
        <authorList>
            <consortium name="DOE Joint Genome Institute"/>
            <person name="Ahrendt S."/>
            <person name="Riley R."/>
            <person name="Andreopoulos W."/>
            <person name="LaButti K."/>
            <person name="Pangilinan J."/>
            <person name="Ruiz-duenas F.J."/>
            <person name="Barrasa J.M."/>
            <person name="Sanchez-Garcia M."/>
            <person name="Camarero S."/>
            <person name="Miyauchi S."/>
            <person name="Serrano A."/>
            <person name="Linde D."/>
            <person name="Babiker R."/>
            <person name="Drula E."/>
            <person name="Ayuso-Fernandez I."/>
            <person name="Pacheco R."/>
            <person name="Padilla G."/>
            <person name="Ferreira P."/>
            <person name="Barriuso J."/>
            <person name="Kellner H."/>
            <person name="Castanera R."/>
            <person name="Alfaro M."/>
            <person name="Ramirez L."/>
            <person name="Pisabarro A.G."/>
            <person name="Kuo A."/>
            <person name="Tritt A."/>
            <person name="Lipzen A."/>
            <person name="He G."/>
            <person name="Yan M."/>
            <person name="Ng V."/>
            <person name="Cullen D."/>
            <person name="Martin F."/>
            <person name="Rosso M.-N."/>
            <person name="Henrissat B."/>
            <person name="Hibbett D."/>
            <person name="Martinez A.T."/>
            <person name="Grigoriev I.V."/>
        </authorList>
    </citation>
    <scope>NUCLEOTIDE SEQUENCE</scope>
    <source>
        <strain evidence="5">AH 44721</strain>
    </source>
</reference>
<evidence type="ECO:0000313" key="5">
    <source>
        <dbReference type="EMBL" id="KAF8903519.1"/>
    </source>
</evidence>
<dbReference type="InterPro" id="IPR020904">
    <property type="entry name" value="Sc_DH/Rdtase_CS"/>
</dbReference>
<keyword evidence="2" id="KW-0560">Oxidoreductase</keyword>
<dbReference type="PRINTS" id="PR00081">
    <property type="entry name" value="GDHRDH"/>
</dbReference>
<dbReference type="Proteomes" id="UP000724874">
    <property type="component" value="Unassembled WGS sequence"/>
</dbReference>
<gene>
    <name evidence="5" type="ORF">CPB84DRAFT_1845810</name>
</gene>
<dbReference type="EMBL" id="JADNYJ010000030">
    <property type="protein sequence ID" value="KAF8903519.1"/>
    <property type="molecule type" value="Genomic_DNA"/>
</dbReference>
<keyword evidence="1" id="KW-0521">NADP</keyword>
<dbReference type="InterPro" id="IPR057326">
    <property type="entry name" value="KR_dom"/>
</dbReference>
<comment type="caution">
    <text evidence="5">The sequence shown here is derived from an EMBL/GenBank/DDBJ whole genome shotgun (WGS) entry which is preliminary data.</text>
</comment>
<dbReference type="PANTHER" id="PTHR43658">
    <property type="entry name" value="SHORT-CHAIN DEHYDROGENASE/REDUCTASE"/>
    <property type="match status" value="1"/>
</dbReference>
<dbReference type="PANTHER" id="PTHR43658:SF8">
    <property type="entry name" value="17-BETA-HYDROXYSTEROID DEHYDROGENASE 14-RELATED"/>
    <property type="match status" value="1"/>
</dbReference>
<dbReference type="Gene3D" id="3.40.50.720">
    <property type="entry name" value="NAD(P)-binding Rossmann-like Domain"/>
    <property type="match status" value="1"/>
</dbReference>
<evidence type="ECO:0000256" key="1">
    <source>
        <dbReference type="ARBA" id="ARBA00022857"/>
    </source>
</evidence>
<dbReference type="PRINTS" id="PR00080">
    <property type="entry name" value="SDRFAMILY"/>
</dbReference>
<keyword evidence="6" id="KW-1185">Reference proteome</keyword>
<dbReference type="SUPFAM" id="SSF51735">
    <property type="entry name" value="NAD(P)-binding Rossmann-fold domains"/>
    <property type="match status" value="1"/>
</dbReference>
<dbReference type="PROSITE" id="PS00061">
    <property type="entry name" value="ADH_SHORT"/>
    <property type="match status" value="1"/>
</dbReference>
<comment type="similarity">
    <text evidence="3">Belongs to the short-chain dehydrogenases/reductases (SDR) family.</text>
</comment>